<evidence type="ECO:0000259" key="1">
    <source>
        <dbReference type="Pfam" id="PF24923"/>
    </source>
</evidence>
<dbReference type="WBParaSite" id="SSLN_0001843301-mRNA-1">
    <property type="protein sequence ID" value="SSLN_0001843301-mRNA-1"/>
    <property type="gene ID" value="SSLN_0001843301"/>
</dbReference>
<reference evidence="2 3" key="2">
    <citation type="submission" date="2018-11" db="EMBL/GenBank/DDBJ databases">
        <authorList>
            <consortium name="Pathogen Informatics"/>
        </authorList>
    </citation>
    <scope>NUCLEOTIDE SEQUENCE [LARGE SCALE GENOMIC DNA]</scope>
    <source>
        <strain evidence="2 3">NST_G2</strain>
    </source>
</reference>
<dbReference type="PANTHER" id="PTHR14465">
    <property type="entry name" value="IQ DOMAIN-CONTAINING PROTEIN H"/>
    <property type="match status" value="1"/>
</dbReference>
<reference evidence="4" key="1">
    <citation type="submission" date="2016-06" db="UniProtKB">
        <authorList>
            <consortium name="WormBaseParasite"/>
        </authorList>
    </citation>
    <scope>IDENTIFICATION</scope>
</reference>
<organism evidence="4">
    <name type="scientific">Schistocephalus solidus</name>
    <name type="common">Tapeworm</name>
    <dbReference type="NCBI Taxonomy" id="70667"/>
    <lineage>
        <taxon>Eukaryota</taxon>
        <taxon>Metazoa</taxon>
        <taxon>Spiralia</taxon>
        <taxon>Lophotrochozoa</taxon>
        <taxon>Platyhelminthes</taxon>
        <taxon>Cestoda</taxon>
        <taxon>Eucestoda</taxon>
        <taxon>Diphyllobothriidea</taxon>
        <taxon>Diphyllobothriidae</taxon>
        <taxon>Schistocephalus</taxon>
    </lineage>
</organism>
<proteinExistence type="predicted"/>
<sequence length="173" mass="19300">MTSVDPIWVNNVSRALTENCASRGLMGYFTIDFATFFHEESGEQLLWITGIRPGYSENLAMFQLVRMLADADFTIDAQTGDHQLLATPISKTPDFGKSNPPLVSNQLQRTSPRKVELYAVVSANLNHSCLALIQYPVLLRICRALGIGFSLQEKEGSAFTLFNELKHEKLGMM</sequence>
<dbReference type="InterPro" id="IPR038752">
    <property type="entry name" value="IQCH"/>
</dbReference>
<protein>
    <submittedName>
        <fullName evidence="4">Reverse transcriptase domain-containing protein</fullName>
    </submittedName>
</protein>
<dbReference type="Pfam" id="PF24923">
    <property type="entry name" value="ATP-grasp_IQCH"/>
    <property type="match status" value="1"/>
</dbReference>
<dbReference type="STRING" id="70667.A0A183TMR0"/>
<keyword evidence="3" id="KW-1185">Reference proteome</keyword>
<evidence type="ECO:0000313" key="3">
    <source>
        <dbReference type="Proteomes" id="UP000275846"/>
    </source>
</evidence>
<accession>A0A183TMR0</accession>
<dbReference type="InterPro" id="IPR056855">
    <property type="entry name" value="ATP-grasp_IQCH"/>
</dbReference>
<dbReference type="OrthoDB" id="2117703at2759"/>
<dbReference type="AlphaFoldDB" id="A0A183TMR0"/>
<evidence type="ECO:0000313" key="2">
    <source>
        <dbReference type="EMBL" id="VDM04145.1"/>
    </source>
</evidence>
<name>A0A183TMR0_SCHSO</name>
<dbReference type="EMBL" id="UYSU01043049">
    <property type="protein sequence ID" value="VDM04145.1"/>
    <property type="molecule type" value="Genomic_DNA"/>
</dbReference>
<dbReference type="Proteomes" id="UP000275846">
    <property type="component" value="Unassembled WGS sequence"/>
</dbReference>
<feature type="domain" description="IQCH-like ATP-grasp" evidence="1">
    <location>
        <begin position="2"/>
        <end position="73"/>
    </location>
</feature>
<evidence type="ECO:0000313" key="4">
    <source>
        <dbReference type="WBParaSite" id="SSLN_0001843301-mRNA-1"/>
    </source>
</evidence>
<dbReference type="PANTHER" id="PTHR14465:SF0">
    <property type="entry name" value="IQ DOMAIN-CONTAINING PROTEIN H"/>
    <property type="match status" value="1"/>
</dbReference>
<gene>
    <name evidence="2" type="ORF">SSLN_LOCUS17759</name>
</gene>